<proteinExistence type="predicted"/>
<evidence type="ECO:0000313" key="3">
    <source>
        <dbReference type="Proteomes" id="UP000183952"/>
    </source>
</evidence>
<keyword evidence="3" id="KW-1185">Reference proteome</keyword>
<dbReference type="STRING" id="1121331.SAMN02745248_02200"/>
<evidence type="ECO:0000256" key="1">
    <source>
        <dbReference type="SAM" id="Coils"/>
    </source>
</evidence>
<feature type="coiled-coil region" evidence="1">
    <location>
        <begin position="46"/>
        <end position="77"/>
    </location>
</feature>
<dbReference type="Proteomes" id="UP000183952">
    <property type="component" value="Unassembled WGS sequence"/>
</dbReference>
<dbReference type="OrthoDB" id="9802055at2"/>
<dbReference type="AlphaFoldDB" id="A0A1M6R4K9"/>
<protein>
    <submittedName>
        <fullName evidence="2">Uncharacterized protein</fullName>
    </submittedName>
</protein>
<gene>
    <name evidence="2" type="ORF">SAMN02745248_02200</name>
</gene>
<reference evidence="2 3" key="1">
    <citation type="submission" date="2016-11" db="EMBL/GenBank/DDBJ databases">
        <authorList>
            <person name="Jaros S."/>
            <person name="Januszkiewicz K."/>
            <person name="Wedrychowicz H."/>
        </authorList>
    </citation>
    <scope>NUCLEOTIDE SEQUENCE [LARGE SCALE GENOMIC DNA]</scope>
    <source>
        <strain evidence="2 3">DSM 3090</strain>
    </source>
</reference>
<sequence>MNEINTYIRQGYELLNEDNVKSACQQWLKAWDKLIYHIDNTKVTSIEELEENFEEGVEELSNWVQDLEMELENAGLEDHSFFEKRASYSREFCNKLPESDDFIIMSMKLAEAESYFELESMDKSQEIFQETQSQYSESVWPYLKWGDVYWLSSILREKPQYINIAKSMQLYKNGLGKESDMDYVLEDRICDLKKVKKNM</sequence>
<accession>A0A1M6R4K9</accession>
<evidence type="ECO:0000313" key="2">
    <source>
        <dbReference type="EMBL" id="SHK27409.1"/>
    </source>
</evidence>
<name>A0A1M6R4K9_9CLOT</name>
<dbReference type="RefSeq" id="WP_072904130.1">
    <property type="nucleotide sequence ID" value="NZ_FRAD01000020.1"/>
</dbReference>
<keyword evidence="1" id="KW-0175">Coiled coil</keyword>
<organism evidence="2 3">
    <name type="scientific">Hathewaya proteolytica DSM 3090</name>
    <dbReference type="NCBI Taxonomy" id="1121331"/>
    <lineage>
        <taxon>Bacteria</taxon>
        <taxon>Bacillati</taxon>
        <taxon>Bacillota</taxon>
        <taxon>Clostridia</taxon>
        <taxon>Eubacteriales</taxon>
        <taxon>Clostridiaceae</taxon>
        <taxon>Hathewaya</taxon>
    </lineage>
</organism>
<dbReference type="EMBL" id="FRAD01000020">
    <property type="protein sequence ID" value="SHK27409.1"/>
    <property type="molecule type" value="Genomic_DNA"/>
</dbReference>